<dbReference type="InterPro" id="IPR014048">
    <property type="entry name" value="MethylDNA_cys_MeTrfase_DNA-bd"/>
</dbReference>
<comment type="similarity">
    <text evidence="2 9">Belongs to the MGMT family.</text>
</comment>
<dbReference type="PROSITE" id="PS00374">
    <property type="entry name" value="MGMT"/>
    <property type="match status" value="1"/>
</dbReference>
<comment type="catalytic activity">
    <reaction evidence="8 9">
        <text>a 6-O-methyl-2'-deoxyguanosine in DNA + L-cysteinyl-[protein] = S-methyl-L-cysteinyl-[protein] + a 2'-deoxyguanosine in DNA</text>
        <dbReference type="Rhea" id="RHEA:24000"/>
        <dbReference type="Rhea" id="RHEA-COMP:10131"/>
        <dbReference type="Rhea" id="RHEA-COMP:10132"/>
        <dbReference type="Rhea" id="RHEA-COMP:11367"/>
        <dbReference type="Rhea" id="RHEA-COMP:11368"/>
        <dbReference type="ChEBI" id="CHEBI:29950"/>
        <dbReference type="ChEBI" id="CHEBI:82612"/>
        <dbReference type="ChEBI" id="CHEBI:85445"/>
        <dbReference type="ChEBI" id="CHEBI:85448"/>
        <dbReference type="EC" id="2.1.1.63"/>
    </reaction>
</comment>
<dbReference type="HAMAP" id="MF_00772">
    <property type="entry name" value="OGT"/>
    <property type="match status" value="1"/>
</dbReference>
<dbReference type="EMBL" id="VNJI01000009">
    <property type="protein sequence ID" value="TVY10190.1"/>
    <property type="molecule type" value="Genomic_DNA"/>
</dbReference>
<dbReference type="PANTHER" id="PTHR10815:SF5">
    <property type="entry name" value="METHYLATED-DNA--PROTEIN-CYSTEINE METHYLTRANSFERASE"/>
    <property type="match status" value="1"/>
</dbReference>
<dbReference type="FunFam" id="1.10.10.10:FF:000214">
    <property type="entry name" value="Methylated-DNA--protein-cysteine methyltransferase"/>
    <property type="match status" value="1"/>
</dbReference>
<evidence type="ECO:0000256" key="3">
    <source>
        <dbReference type="ARBA" id="ARBA00022490"/>
    </source>
</evidence>
<dbReference type="InterPro" id="IPR008332">
    <property type="entry name" value="MethylG_MeTrfase_N"/>
</dbReference>
<dbReference type="SUPFAM" id="SSF53155">
    <property type="entry name" value="Methylated DNA-protein cysteine methyltransferase domain"/>
    <property type="match status" value="1"/>
</dbReference>
<dbReference type="InterPro" id="IPR036631">
    <property type="entry name" value="MGMT_N_sf"/>
</dbReference>
<evidence type="ECO:0000256" key="4">
    <source>
        <dbReference type="ARBA" id="ARBA00022603"/>
    </source>
</evidence>
<dbReference type="GO" id="GO:0005737">
    <property type="term" value="C:cytoplasm"/>
    <property type="evidence" value="ECO:0007669"/>
    <property type="project" value="UniProtKB-SubCell"/>
</dbReference>
<name>A0A559KDI6_9BACL</name>
<dbReference type="Gene3D" id="1.10.10.10">
    <property type="entry name" value="Winged helix-like DNA-binding domain superfamily/Winged helix DNA-binding domain"/>
    <property type="match status" value="1"/>
</dbReference>
<reference evidence="12 13" key="1">
    <citation type="submission" date="2019-07" db="EMBL/GenBank/DDBJ databases">
        <authorList>
            <person name="Kim J."/>
        </authorList>
    </citation>
    <scope>NUCLEOTIDE SEQUENCE [LARGE SCALE GENOMIC DNA]</scope>
    <source>
        <strain evidence="12 13">JC52</strain>
    </source>
</reference>
<organism evidence="12 13">
    <name type="scientific">Paenibacillus cremeus</name>
    <dbReference type="NCBI Taxonomy" id="2163881"/>
    <lineage>
        <taxon>Bacteria</taxon>
        <taxon>Bacillati</taxon>
        <taxon>Bacillota</taxon>
        <taxon>Bacilli</taxon>
        <taxon>Bacillales</taxon>
        <taxon>Paenibacillaceae</taxon>
        <taxon>Paenibacillus</taxon>
    </lineage>
</organism>
<dbReference type="GO" id="GO:0003908">
    <property type="term" value="F:methylated-DNA-[protein]-cysteine S-methyltransferase activity"/>
    <property type="evidence" value="ECO:0007669"/>
    <property type="project" value="UniProtKB-UniRule"/>
</dbReference>
<dbReference type="AlphaFoldDB" id="A0A559KDI6"/>
<keyword evidence="7 9" id="KW-0234">DNA repair</keyword>
<dbReference type="Pfam" id="PF02870">
    <property type="entry name" value="Methyltransf_1N"/>
    <property type="match status" value="1"/>
</dbReference>
<dbReference type="GO" id="GO:0006307">
    <property type="term" value="P:DNA alkylation repair"/>
    <property type="evidence" value="ECO:0007669"/>
    <property type="project" value="UniProtKB-UniRule"/>
</dbReference>
<comment type="miscellaneous">
    <text evidence="9">This enzyme catalyzes only one turnover and therefore is not strictly catalytic. According to one definition, an enzyme is a biocatalyst that acts repeatedly and over many reaction cycles.</text>
</comment>
<keyword evidence="4 9" id="KW-0489">Methyltransferase</keyword>
<proteinExistence type="inferred from homology"/>
<evidence type="ECO:0000259" key="10">
    <source>
        <dbReference type="Pfam" id="PF01035"/>
    </source>
</evidence>
<keyword evidence="3 9" id="KW-0963">Cytoplasm</keyword>
<evidence type="ECO:0000256" key="6">
    <source>
        <dbReference type="ARBA" id="ARBA00022763"/>
    </source>
</evidence>
<dbReference type="InterPro" id="IPR001497">
    <property type="entry name" value="MethylDNA_cys_MeTrfase_AS"/>
</dbReference>
<dbReference type="InterPro" id="IPR036217">
    <property type="entry name" value="MethylDNA_cys_MeTrfase_DNAb"/>
</dbReference>
<comment type="subcellular location">
    <subcellularLocation>
        <location evidence="9">Cytoplasm</location>
    </subcellularLocation>
</comment>
<evidence type="ECO:0000313" key="13">
    <source>
        <dbReference type="Proteomes" id="UP000317036"/>
    </source>
</evidence>
<dbReference type="EC" id="2.1.1.63" evidence="9"/>
<gene>
    <name evidence="12" type="ORF">FPZ49_08930</name>
</gene>
<dbReference type="Proteomes" id="UP000317036">
    <property type="component" value="Unassembled WGS sequence"/>
</dbReference>
<evidence type="ECO:0000256" key="1">
    <source>
        <dbReference type="ARBA" id="ARBA00001286"/>
    </source>
</evidence>
<evidence type="ECO:0000256" key="8">
    <source>
        <dbReference type="ARBA" id="ARBA00049348"/>
    </source>
</evidence>
<dbReference type="NCBIfam" id="TIGR00589">
    <property type="entry name" value="ogt"/>
    <property type="match status" value="1"/>
</dbReference>
<dbReference type="PANTHER" id="PTHR10815">
    <property type="entry name" value="METHYLATED-DNA--PROTEIN-CYSTEINE METHYLTRANSFERASE"/>
    <property type="match status" value="1"/>
</dbReference>
<dbReference type="InterPro" id="IPR036388">
    <property type="entry name" value="WH-like_DNA-bd_sf"/>
</dbReference>
<protein>
    <recommendedName>
        <fullName evidence="9">Methylated-DNA--protein-cysteine methyltransferase</fullName>
        <ecNumber evidence="9">2.1.1.63</ecNumber>
    </recommendedName>
    <alternativeName>
        <fullName evidence="9">6-O-methylguanine-DNA methyltransferase</fullName>
        <shortName evidence="9">MGMT</shortName>
    </alternativeName>
    <alternativeName>
        <fullName evidence="9">O-6-methylguanine-DNA-alkyltransferase</fullName>
    </alternativeName>
</protein>
<dbReference type="Pfam" id="PF01035">
    <property type="entry name" value="DNA_binding_1"/>
    <property type="match status" value="1"/>
</dbReference>
<evidence type="ECO:0000256" key="5">
    <source>
        <dbReference type="ARBA" id="ARBA00022679"/>
    </source>
</evidence>
<feature type="domain" description="Methylguanine DNA methyltransferase ribonuclease-like" evidence="11">
    <location>
        <begin position="3"/>
        <end position="87"/>
    </location>
</feature>
<feature type="active site" description="Nucleophile; methyl group acceptor" evidence="9">
    <location>
        <position position="142"/>
    </location>
</feature>
<evidence type="ECO:0000259" key="11">
    <source>
        <dbReference type="Pfam" id="PF02870"/>
    </source>
</evidence>
<dbReference type="CDD" id="cd06445">
    <property type="entry name" value="ATase"/>
    <property type="match status" value="1"/>
</dbReference>
<comment type="caution">
    <text evidence="12">The sequence shown here is derived from an EMBL/GenBank/DDBJ whole genome shotgun (WGS) entry which is preliminary data.</text>
</comment>
<evidence type="ECO:0000313" key="12">
    <source>
        <dbReference type="EMBL" id="TVY10190.1"/>
    </source>
</evidence>
<comment type="catalytic activity">
    <reaction evidence="1 9">
        <text>a 4-O-methyl-thymidine in DNA + L-cysteinyl-[protein] = a thymidine in DNA + S-methyl-L-cysteinyl-[protein]</text>
        <dbReference type="Rhea" id="RHEA:53428"/>
        <dbReference type="Rhea" id="RHEA-COMP:10131"/>
        <dbReference type="Rhea" id="RHEA-COMP:10132"/>
        <dbReference type="Rhea" id="RHEA-COMP:13555"/>
        <dbReference type="Rhea" id="RHEA-COMP:13556"/>
        <dbReference type="ChEBI" id="CHEBI:29950"/>
        <dbReference type="ChEBI" id="CHEBI:82612"/>
        <dbReference type="ChEBI" id="CHEBI:137386"/>
        <dbReference type="ChEBI" id="CHEBI:137387"/>
        <dbReference type="EC" id="2.1.1.63"/>
    </reaction>
</comment>
<keyword evidence="13" id="KW-1185">Reference proteome</keyword>
<dbReference type="InterPro" id="IPR023546">
    <property type="entry name" value="MGMT"/>
</dbReference>
<comment type="function">
    <text evidence="9">Involved in the cellular defense against the biological effects of O6-methylguanine (O6-MeG) and O4-methylthymine (O4-MeT) in DNA. Repairs the methylated nucleobase in DNA by stoichiometrically transferring the methyl group to a cysteine residue in the enzyme. This is a suicide reaction: the enzyme is irreversibly inactivated.</text>
</comment>
<evidence type="ECO:0000256" key="7">
    <source>
        <dbReference type="ARBA" id="ARBA00023204"/>
    </source>
</evidence>
<accession>A0A559KDI6</accession>
<dbReference type="RefSeq" id="WP_144845684.1">
    <property type="nucleotide sequence ID" value="NZ_VNJI01000009.1"/>
</dbReference>
<dbReference type="GO" id="GO:0032259">
    <property type="term" value="P:methylation"/>
    <property type="evidence" value="ECO:0007669"/>
    <property type="project" value="UniProtKB-KW"/>
</dbReference>
<dbReference type="Gene3D" id="3.30.160.70">
    <property type="entry name" value="Methylated DNA-protein cysteine methyltransferase domain"/>
    <property type="match status" value="1"/>
</dbReference>
<keyword evidence="6 9" id="KW-0227">DNA damage</keyword>
<feature type="domain" description="Methylated-DNA-[protein]-cysteine S-methyltransferase DNA binding" evidence="10">
    <location>
        <begin position="91"/>
        <end position="170"/>
    </location>
</feature>
<dbReference type="OrthoDB" id="9802228at2"/>
<dbReference type="SUPFAM" id="SSF46767">
    <property type="entry name" value="Methylated DNA-protein cysteine methyltransferase, C-terminal domain"/>
    <property type="match status" value="1"/>
</dbReference>
<sequence length="178" mass="19603">MKIKYDEIDTPIGVLTLGWSGEGEAQGLCNIEFGAFADVEAKLREWSKRWYGTAEWEHDPDALAEVAEQLRDYFAGRRKSFELPLDLRGTPFQVKVWRALLEVPYGKAWSYKDIAERIGSPKAVRAVGGSNNRNPVAIIVPCHRVIGSSGALVGYGGGLHVKTFLLEHEGCLLKGGTS</sequence>
<keyword evidence="5 9" id="KW-0808">Transferase</keyword>
<evidence type="ECO:0000256" key="2">
    <source>
        <dbReference type="ARBA" id="ARBA00008711"/>
    </source>
</evidence>
<evidence type="ECO:0000256" key="9">
    <source>
        <dbReference type="HAMAP-Rule" id="MF_00772"/>
    </source>
</evidence>